<sequence>MNETEFYNSLFNKFMNIVNDNNFLNDEVKVKGKALKPEEAIGKPDRKDFPIIKGKEKLLEADFRGQKGQAFTDMPNNFEGTLKQIIEMPLKTNFDTAVYIATLNAVCRYLKLTDKTIHCKDGEPEVCAEKFAYYIKDKYDNPKIAMIGYQPAILDNLSKKFPLRIVDLACDTVGKIKYGVLVEDGNKYIDDLLNWCDIVVATGSTIANKTITNFLIDKPTIFFGTTLAGAASLMNLERFCPCSK</sequence>
<accession>A0A0L9YBD1</accession>
<dbReference type="Pfam" id="PF04016">
    <property type="entry name" value="DUF364"/>
    <property type="match status" value="1"/>
</dbReference>
<dbReference type="AlphaFoldDB" id="A0A0L9YBD1"/>
<protein>
    <recommendedName>
        <fullName evidence="1">Putative heavy-metal chelation domain-containing protein</fullName>
    </recommendedName>
</protein>
<evidence type="ECO:0000259" key="1">
    <source>
        <dbReference type="Pfam" id="PF04016"/>
    </source>
</evidence>
<dbReference type="OrthoDB" id="3596at2"/>
<reference evidence="4 5" key="1">
    <citation type="submission" date="2019-04" db="EMBL/GenBank/DDBJ databases">
        <title>Genome sequencing of Clostridium botulinum Groups I-IV and Clostridium butyricum.</title>
        <authorList>
            <person name="Brunt J."/>
            <person name="Van Vliet A.H.M."/>
            <person name="Stringer S.C."/>
            <person name="Carter A.T."/>
            <person name="Peck M.W."/>
        </authorList>
    </citation>
    <scope>NUCLEOTIDE SEQUENCE [LARGE SCALE GENOMIC DNA]</scope>
    <source>
        <strain evidence="2 5">1605</strain>
        <strain evidence="3 4">CB-K-33E</strain>
    </source>
</reference>
<dbReference type="EMBL" id="SWVK01000026">
    <property type="protein sequence ID" value="NFN36603.1"/>
    <property type="molecule type" value="Genomic_DNA"/>
</dbReference>
<evidence type="ECO:0000313" key="5">
    <source>
        <dbReference type="Proteomes" id="UP000476820"/>
    </source>
</evidence>
<dbReference type="Proteomes" id="UP000473681">
    <property type="component" value="Unassembled WGS sequence"/>
</dbReference>
<dbReference type="EMBL" id="SWOV01000058">
    <property type="protein sequence ID" value="NFF89268.1"/>
    <property type="molecule type" value="Genomic_DNA"/>
</dbReference>
<dbReference type="RefSeq" id="WP_053341838.1">
    <property type="nucleotide sequence ID" value="NZ_JACBEK010000002.1"/>
</dbReference>
<evidence type="ECO:0000313" key="2">
    <source>
        <dbReference type="EMBL" id="NFF89268.1"/>
    </source>
</evidence>
<proteinExistence type="predicted"/>
<evidence type="ECO:0000313" key="3">
    <source>
        <dbReference type="EMBL" id="NFN36603.1"/>
    </source>
</evidence>
<organism evidence="2 5">
    <name type="scientific">Clostridium botulinum</name>
    <dbReference type="NCBI Taxonomy" id="1491"/>
    <lineage>
        <taxon>Bacteria</taxon>
        <taxon>Bacillati</taxon>
        <taxon>Bacillota</taxon>
        <taxon>Clostridia</taxon>
        <taxon>Eubacteriales</taxon>
        <taxon>Clostridiaceae</taxon>
        <taxon>Clostridium</taxon>
    </lineage>
</organism>
<dbReference type="InterPro" id="IPR007161">
    <property type="entry name" value="DUF364"/>
</dbReference>
<feature type="domain" description="Putative heavy-metal chelation" evidence="1">
    <location>
        <begin position="140"/>
        <end position="214"/>
    </location>
</feature>
<dbReference type="Proteomes" id="UP000476820">
    <property type="component" value="Unassembled WGS sequence"/>
</dbReference>
<dbReference type="Gene3D" id="3.40.50.11590">
    <property type="match status" value="1"/>
</dbReference>
<evidence type="ECO:0000313" key="4">
    <source>
        <dbReference type="Proteomes" id="UP000473681"/>
    </source>
</evidence>
<dbReference type="SUPFAM" id="SSF159713">
    <property type="entry name" value="Dhaf3308-like"/>
    <property type="match status" value="1"/>
</dbReference>
<name>A0A0L9YBD1_CLOBO</name>
<gene>
    <name evidence="2" type="ORF">FC774_15550</name>
    <name evidence="3" type="ORF">FDB51_16130</name>
</gene>
<comment type="caution">
    <text evidence="2">The sequence shown here is derived from an EMBL/GenBank/DDBJ whole genome shotgun (WGS) entry which is preliminary data.</text>
</comment>